<name>A0ABT1S2K0_9FIRM</name>
<evidence type="ECO:0000256" key="3">
    <source>
        <dbReference type="ARBA" id="ARBA00048488"/>
    </source>
</evidence>
<keyword evidence="2 5" id="KW-0560">Oxidoreductase</keyword>
<protein>
    <recommendedName>
        <fullName evidence="1">peptide-methionine (R)-S-oxide reductase</fullName>
        <ecNumber evidence="1">1.8.4.12</ecNumber>
    </recommendedName>
</protein>
<dbReference type="InterPro" id="IPR011057">
    <property type="entry name" value="Mss4-like_sf"/>
</dbReference>
<comment type="catalytic activity">
    <reaction evidence="3">
        <text>L-methionyl-[protein] + [thioredoxin]-disulfide + H2O = L-methionyl-(R)-S-oxide-[protein] + [thioredoxin]-dithiol</text>
        <dbReference type="Rhea" id="RHEA:24164"/>
        <dbReference type="Rhea" id="RHEA-COMP:10698"/>
        <dbReference type="Rhea" id="RHEA-COMP:10700"/>
        <dbReference type="Rhea" id="RHEA-COMP:12313"/>
        <dbReference type="Rhea" id="RHEA-COMP:12314"/>
        <dbReference type="ChEBI" id="CHEBI:15377"/>
        <dbReference type="ChEBI" id="CHEBI:16044"/>
        <dbReference type="ChEBI" id="CHEBI:29950"/>
        <dbReference type="ChEBI" id="CHEBI:45764"/>
        <dbReference type="ChEBI" id="CHEBI:50058"/>
        <dbReference type="EC" id="1.8.4.12"/>
    </reaction>
</comment>
<organism evidence="5 6">
    <name type="scientific">Neglectibacter timonensis</name>
    <dbReference type="NCBI Taxonomy" id="1776382"/>
    <lineage>
        <taxon>Bacteria</taxon>
        <taxon>Bacillati</taxon>
        <taxon>Bacillota</taxon>
        <taxon>Clostridia</taxon>
        <taxon>Eubacteriales</taxon>
        <taxon>Oscillospiraceae</taxon>
        <taxon>Neglectibacter</taxon>
    </lineage>
</organism>
<dbReference type="Gene3D" id="2.170.150.20">
    <property type="entry name" value="Peptide methionine sulfoxide reductase"/>
    <property type="match status" value="1"/>
</dbReference>
<evidence type="ECO:0000313" key="5">
    <source>
        <dbReference type="EMBL" id="MCQ4841163.1"/>
    </source>
</evidence>
<evidence type="ECO:0000256" key="1">
    <source>
        <dbReference type="ARBA" id="ARBA00012499"/>
    </source>
</evidence>
<dbReference type="InterPro" id="IPR028427">
    <property type="entry name" value="Met_Sox_Rdtase_MsrB"/>
</dbReference>
<sequence>MGDTECPYTNEYTDLFDKGIYVDVATGEPLFCSEDKFEPRCGWSGFSMFIISEMAT</sequence>
<dbReference type="SUPFAM" id="SSF51316">
    <property type="entry name" value="Mss4-like"/>
    <property type="match status" value="1"/>
</dbReference>
<dbReference type="EC" id="1.8.4.12" evidence="1"/>
<proteinExistence type="predicted"/>
<feature type="domain" description="MsrB" evidence="4">
    <location>
        <begin position="1"/>
        <end position="56"/>
    </location>
</feature>
<comment type="caution">
    <text evidence="5">The sequence shown here is derived from an EMBL/GenBank/DDBJ whole genome shotgun (WGS) entry which is preliminary data.</text>
</comment>
<reference evidence="5 6" key="1">
    <citation type="submission" date="2022-06" db="EMBL/GenBank/DDBJ databases">
        <title>Isolation of gut microbiota from human fecal samples.</title>
        <authorList>
            <person name="Pamer E.G."/>
            <person name="Barat B."/>
            <person name="Waligurski E."/>
            <person name="Medina S."/>
            <person name="Paddock L."/>
            <person name="Mostad J."/>
        </authorList>
    </citation>
    <scope>NUCLEOTIDE SEQUENCE [LARGE SCALE GENOMIC DNA]</scope>
    <source>
        <strain evidence="5 6">DFI.9.73</strain>
    </source>
</reference>
<dbReference type="EMBL" id="JANFZH010000039">
    <property type="protein sequence ID" value="MCQ4841163.1"/>
    <property type="molecule type" value="Genomic_DNA"/>
</dbReference>
<dbReference type="PANTHER" id="PTHR10173:SF59">
    <property type="entry name" value="PEPTIDE METHIONINE SULFOXIDE REDUCTASE MSRA_MSRB"/>
    <property type="match status" value="1"/>
</dbReference>
<dbReference type="Proteomes" id="UP001524473">
    <property type="component" value="Unassembled WGS sequence"/>
</dbReference>
<accession>A0ABT1S2K0</accession>
<evidence type="ECO:0000259" key="4">
    <source>
        <dbReference type="PROSITE" id="PS51790"/>
    </source>
</evidence>
<evidence type="ECO:0000313" key="6">
    <source>
        <dbReference type="Proteomes" id="UP001524473"/>
    </source>
</evidence>
<dbReference type="PROSITE" id="PS51790">
    <property type="entry name" value="MSRB"/>
    <property type="match status" value="1"/>
</dbReference>
<dbReference type="GO" id="GO:0033743">
    <property type="term" value="F:peptide-methionine (R)-S-oxide reductase activity"/>
    <property type="evidence" value="ECO:0007669"/>
    <property type="project" value="UniProtKB-EC"/>
</dbReference>
<keyword evidence="6" id="KW-1185">Reference proteome</keyword>
<dbReference type="Pfam" id="PF01641">
    <property type="entry name" value="SelR"/>
    <property type="match status" value="1"/>
</dbReference>
<gene>
    <name evidence="5" type="ORF">NE695_14705</name>
</gene>
<dbReference type="PANTHER" id="PTHR10173">
    <property type="entry name" value="METHIONINE SULFOXIDE REDUCTASE"/>
    <property type="match status" value="1"/>
</dbReference>
<evidence type="ECO:0000256" key="2">
    <source>
        <dbReference type="ARBA" id="ARBA00023002"/>
    </source>
</evidence>
<dbReference type="InterPro" id="IPR002579">
    <property type="entry name" value="Met_Sox_Rdtase_MsrB_dom"/>
</dbReference>
<dbReference type="RefSeq" id="WP_256192259.1">
    <property type="nucleotide sequence ID" value="NZ_CATZHN010000024.1"/>
</dbReference>